<dbReference type="RefSeq" id="YP_009046582.1">
    <property type="nucleotide sequence ID" value="NC_024450.1"/>
</dbReference>
<dbReference type="Proteomes" id="UP000146149">
    <property type="component" value="Segment"/>
</dbReference>
<accession>A0A068EPQ2</accession>
<dbReference type="GeneID" id="19738386"/>
<proteinExistence type="predicted"/>
<dbReference type="GeneID" id="19738406"/>
<protein>
    <submittedName>
        <fullName evidence="2">Uncharacterized protein</fullName>
    </submittedName>
</protein>
<sequence length="124" mass="14247">MFFPDRARDFAFVSHAHLQQHLNPTPALSLNRGGESYLSISLAVITCCCYHNYSPIASRPQHHTEGFSVHSVPSLLNNSNNGNATGEYSRQLHRFRMERIGKGRERKRERKEHKVYEHTSRSSP</sequence>
<dbReference type="KEGG" id="vg:19738386"/>
<feature type="compositionally biased region" description="Polar residues" evidence="1">
    <location>
        <begin position="76"/>
        <end position="88"/>
    </location>
</feature>
<dbReference type="EMBL" id="KJ668231">
    <property type="protein sequence ID" value="AID52808.1"/>
    <property type="molecule type" value="Genomic_DNA"/>
</dbReference>
<dbReference type="EMBL" id="KJ668231">
    <property type="protein sequence ID" value="AID52788.1"/>
    <property type="molecule type" value="Genomic_DNA"/>
</dbReference>
<feature type="compositionally biased region" description="Basic and acidic residues" evidence="1">
    <location>
        <begin position="112"/>
        <end position="124"/>
    </location>
</feature>
<dbReference type="KEGG" id="vg:19738406"/>
<dbReference type="RefSeq" id="YP_009046602.1">
    <property type="nucleotide sequence ID" value="NC_024450.1"/>
</dbReference>
<evidence type="ECO:0000313" key="2">
    <source>
        <dbReference type="EMBL" id="AID52788.1"/>
    </source>
</evidence>
<name>A0A068EPQ2_9ALPH</name>
<evidence type="ECO:0000313" key="3">
    <source>
        <dbReference type="EMBL" id="AID52808.1"/>
    </source>
</evidence>
<gene>
    <name evidence="2" type="ORF">FaHV1S18_098</name>
    <name evidence="3" type="ORF">FaHV1S18_118</name>
</gene>
<reference evidence="2 4" key="1">
    <citation type="journal article" date="2014" name="Virus Res.">
        <title>Molecular characterization of the complete genome of falconid herpesvirus strain S-18.</title>
        <authorList>
            <person name="Spatz S.J."/>
            <person name="Volkening J.D."/>
            <person name="Ross T.A."/>
        </authorList>
    </citation>
    <scope>NUCLEOTIDE SEQUENCE [LARGE SCALE GENOMIC DNA]</scope>
    <source>
        <strain evidence="2">S-18</strain>
    </source>
</reference>
<organism evidence="2 4">
    <name type="scientific">Falconid herpesvirus 1</name>
    <dbReference type="NCBI Taxonomy" id="1510155"/>
    <lineage>
        <taxon>Viruses</taxon>
        <taxon>Duplodnaviria</taxon>
        <taxon>Heunggongvirae</taxon>
        <taxon>Peploviricota</taxon>
        <taxon>Herviviricetes</taxon>
        <taxon>Herpesvirales</taxon>
        <taxon>Orthoherpesviridae</taxon>
        <taxon>Alphaherpesvirinae</taxon>
        <taxon>Mardivirus</taxon>
        <taxon>Mardivirus columbidalpha1</taxon>
    </lineage>
</organism>
<feature type="region of interest" description="Disordered" evidence="1">
    <location>
        <begin position="76"/>
        <end position="124"/>
    </location>
</feature>
<evidence type="ECO:0000256" key="1">
    <source>
        <dbReference type="SAM" id="MobiDB-lite"/>
    </source>
</evidence>
<evidence type="ECO:0000313" key="4">
    <source>
        <dbReference type="Proteomes" id="UP000146149"/>
    </source>
</evidence>